<name>A0ABT4AXM1_9ACTN</name>
<protein>
    <submittedName>
        <fullName evidence="1">Uncharacterized protein</fullName>
    </submittedName>
</protein>
<evidence type="ECO:0000313" key="1">
    <source>
        <dbReference type="EMBL" id="MCY1138992.1"/>
    </source>
</evidence>
<gene>
    <name evidence="1" type="ORF">OWR29_13365</name>
</gene>
<dbReference type="EMBL" id="JAPNTZ010000004">
    <property type="protein sequence ID" value="MCY1138992.1"/>
    <property type="molecule type" value="Genomic_DNA"/>
</dbReference>
<organism evidence="1 2">
    <name type="scientific">Paractinoplanes pyxinae</name>
    <dbReference type="NCBI Taxonomy" id="2997416"/>
    <lineage>
        <taxon>Bacteria</taxon>
        <taxon>Bacillati</taxon>
        <taxon>Actinomycetota</taxon>
        <taxon>Actinomycetes</taxon>
        <taxon>Micromonosporales</taxon>
        <taxon>Micromonosporaceae</taxon>
        <taxon>Paractinoplanes</taxon>
    </lineage>
</organism>
<reference evidence="1" key="1">
    <citation type="submission" date="2022-11" db="EMBL/GenBank/DDBJ databases">
        <authorList>
            <person name="Somphong A."/>
            <person name="Phongsopitanun W."/>
        </authorList>
    </citation>
    <scope>NUCLEOTIDE SEQUENCE</scope>
    <source>
        <strain evidence="1">Pm04-4</strain>
    </source>
</reference>
<comment type="caution">
    <text evidence="1">The sequence shown here is derived from an EMBL/GenBank/DDBJ whole genome shotgun (WGS) entry which is preliminary data.</text>
</comment>
<dbReference type="Proteomes" id="UP001151002">
    <property type="component" value="Unassembled WGS sequence"/>
</dbReference>
<sequence length="165" mass="18222">MQRLVEEIHPLERLADAQLGIRGHGAGRGQPEQTRRQIGAVPALLGIRIDYGHRGGPAPRLEQHSGFTLGPEPVQPVGQHDDELPFGKGELLRVSETGEVVGVHVGENGRGQFLERVDRGPPHPHRRAVVHHQREAGRVRDESPQAGRQVVAVRQRPHRVTVETM</sequence>
<proteinExistence type="predicted"/>
<evidence type="ECO:0000313" key="2">
    <source>
        <dbReference type="Proteomes" id="UP001151002"/>
    </source>
</evidence>
<accession>A0ABT4AXM1</accession>
<keyword evidence="2" id="KW-1185">Reference proteome</keyword>